<dbReference type="FunFam" id="3.40.640.10:FF:000027">
    <property type="entry name" value="Serine--pyruvate aminotransferase, mitochondrial"/>
    <property type="match status" value="1"/>
</dbReference>
<feature type="modified residue" description="N6-(pyridoxal phosphate)lysine" evidence="7">
    <location>
        <position position="201"/>
    </location>
</feature>
<dbReference type="PANTHER" id="PTHR21152">
    <property type="entry name" value="AMINOTRANSFERASE CLASS V"/>
    <property type="match status" value="1"/>
</dbReference>
<dbReference type="PROSITE" id="PS00595">
    <property type="entry name" value="AA_TRANSFER_CLASS_5"/>
    <property type="match status" value="1"/>
</dbReference>
<dbReference type="SUPFAM" id="SSF53383">
    <property type="entry name" value="PLP-dependent transferases"/>
    <property type="match status" value="1"/>
</dbReference>
<name>A0A918BTV7_9DEIO</name>
<dbReference type="GO" id="GO:0019265">
    <property type="term" value="P:glycine biosynthetic process, by transamination of glyoxylate"/>
    <property type="evidence" value="ECO:0007669"/>
    <property type="project" value="TreeGrafter"/>
</dbReference>
<dbReference type="GO" id="GO:0004760">
    <property type="term" value="F:L-serine-pyruvate transaminase activity"/>
    <property type="evidence" value="ECO:0007669"/>
    <property type="project" value="TreeGrafter"/>
</dbReference>
<evidence type="ECO:0000256" key="9">
    <source>
        <dbReference type="RuleBase" id="RU004504"/>
    </source>
</evidence>
<dbReference type="InterPro" id="IPR024169">
    <property type="entry name" value="SP_NH2Trfase/AEP_transaminase"/>
</dbReference>
<dbReference type="InterPro" id="IPR015422">
    <property type="entry name" value="PyrdxlP-dep_Trfase_small"/>
</dbReference>
<reference evidence="11" key="2">
    <citation type="submission" date="2020-09" db="EMBL/GenBank/DDBJ databases">
        <authorList>
            <person name="Sun Q."/>
            <person name="Ohkuma M."/>
        </authorList>
    </citation>
    <scope>NUCLEOTIDE SEQUENCE</scope>
    <source>
        <strain evidence="11">JCM 31311</strain>
    </source>
</reference>
<gene>
    <name evidence="11" type="ORF">GCM10008957_00210</name>
</gene>
<comment type="cofactor">
    <cofactor evidence="1 7 9">
        <name>pyridoxal 5'-phosphate</name>
        <dbReference type="ChEBI" id="CHEBI:597326"/>
    </cofactor>
</comment>
<evidence type="ECO:0000256" key="4">
    <source>
        <dbReference type="ARBA" id="ARBA00022679"/>
    </source>
</evidence>
<feature type="binding site" evidence="6">
    <location>
        <position position="347"/>
    </location>
    <ligand>
        <name>substrate</name>
    </ligand>
</feature>
<dbReference type="Gene3D" id="3.40.640.10">
    <property type="entry name" value="Type I PLP-dependent aspartate aminotransferase-like (Major domain)"/>
    <property type="match status" value="1"/>
</dbReference>
<evidence type="ECO:0000259" key="10">
    <source>
        <dbReference type="Pfam" id="PF00266"/>
    </source>
</evidence>
<accession>A0A918BTV7</accession>
<feature type="domain" description="Aminotransferase class V" evidence="10">
    <location>
        <begin position="52"/>
        <end position="337"/>
    </location>
</feature>
<dbReference type="InterPro" id="IPR015421">
    <property type="entry name" value="PyrdxlP-dep_Trfase_major"/>
</dbReference>
<dbReference type="InterPro" id="IPR015424">
    <property type="entry name" value="PyrdxlP-dep_Trfase"/>
</dbReference>
<keyword evidence="3 11" id="KW-0032">Aminotransferase</keyword>
<dbReference type="PIRSF" id="PIRSF000524">
    <property type="entry name" value="SPT"/>
    <property type="match status" value="1"/>
</dbReference>
<evidence type="ECO:0000256" key="7">
    <source>
        <dbReference type="PIRSR" id="PIRSR000524-50"/>
    </source>
</evidence>
<evidence type="ECO:0000313" key="12">
    <source>
        <dbReference type="Proteomes" id="UP000603865"/>
    </source>
</evidence>
<dbReference type="RefSeq" id="WP_189087925.1">
    <property type="nucleotide sequence ID" value="NZ_BMQL01000001.1"/>
</dbReference>
<evidence type="ECO:0000256" key="5">
    <source>
        <dbReference type="ARBA" id="ARBA00022898"/>
    </source>
</evidence>
<proteinExistence type="inferred from homology"/>
<keyword evidence="4" id="KW-0808">Transferase</keyword>
<comment type="caution">
    <text evidence="11">The sequence shown here is derived from an EMBL/GenBank/DDBJ whole genome shotgun (WGS) entry which is preliminary data.</text>
</comment>
<organism evidence="11 12">
    <name type="scientific">Deinococcus ruber</name>
    <dbReference type="NCBI Taxonomy" id="1848197"/>
    <lineage>
        <taxon>Bacteria</taxon>
        <taxon>Thermotogati</taxon>
        <taxon>Deinococcota</taxon>
        <taxon>Deinococci</taxon>
        <taxon>Deinococcales</taxon>
        <taxon>Deinococcaceae</taxon>
        <taxon>Deinococcus</taxon>
    </lineage>
</organism>
<reference evidence="11" key="1">
    <citation type="journal article" date="2014" name="Int. J. Syst. Evol. Microbiol.">
        <title>Complete genome sequence of Corynebacterium casei LMG S-19264T (=DSM 44701T), isolated from a smear-ripened cheese.</title>
        <authorList>
            <consortium name="US DOE Joint Genome Institute (JGI-PGF)"/>
            <person name="Walter F."/>
            <person name="Albersmeier A."/>
            <person name="Kalinowski J."/>
            <person name="Ruckert C."/>
        </authorList>
    </citation>
    <scope>NUCLEOTIDE SEQUENCE</scope>
    <source>
        <strain evidence="11">JCM 31311</strain>
    </source>
</reference>
<keyword evidence="12" id="KW-1185">Reference proteome</keyword>
<dbReference type="InterPro" id="IPR020578">
    <property type="entry name" value="Aminotrans_V_PyrdxlP_BS"/>
</dbReference>
<dbReference type="Proteomes" id="UP000603865">
    <property type="component" value="Unassembled WGS sequence"/>
</dbReference>
<dbReference type="GO" id="GO:0008453">
    <property type="term" value="F:alanine-glyoxylate transaminase activity"/>
    <property type="evidence" value="ECO:0007669"/>
    <property type="project" value="TreeGrafter"/>
</dbReference>
<dbReference type="Pfam" id="PF00266">
    <property type="entry name" value="Aminotran_5"/>
    <property type="match status" value="1"/>
</dbReference>
<evidence type="ECO:0000313" key="11">
    <source>
        <dbReference type="EMBL" id="GGQ92263.1"/>
    </source>
</evidence>
<protein>
    <submittedName>
        <fullName evidence="11">Aminotransferase class V</fullName>
    </submittedName>
</protein>
<dbReference type="InterPro" id="IPR000192">
    <property type="entry name" value="Aminotrans_V_dom"/>
</dbReference>
<evidence type="ECO:0000256" key="1">
    <source>
        <dbReference type="ARBA" id="ARBA00001933"/>
    </source>
</evidence>
<evidence type="ECO:0000256" key="8">
    <source>
        <dbReference type="RuleBase" id="RU004075"/>
    </source>
</evidence>
<keyword evidence="5 7" id="KW-0663">Pyridoxal phosphate</keyword>
<comment type="similarity">
    <text evidence="2 8">Belongs to the class-V pyridoxal-phosphate-dependent aminotransferase family.</text>
</comment>
<dbReference type="AlphaFoldDB" id="A0A918BTV7"/>
<dbReference type="Gene3D" id="3.90.1150.10">
    <property type="entry name" value="Aspartate Aminotransferase, domain 1"/>
    <property type="match status" value="1"/>
</dbReference>
<evidence type="ECO:0000256" key="3">
    <source>
        <dbReference type="ARBA" id="ARBA00022576"/>
    </source>
</evidence>
<sequence>MLPSDLTTLFDDHQPHTLLTPGPTPIHPDATRAFLRPMLGHMDREVFALNRAIQTDLQTMYGTAEGAFTALLAGTGSLGMEAGFANLVERGDEVLVCANGSFGRRMAEMAARYGARVRLVTAPLGEAIDPQEVAAHLDGVQMVAVVHGETSTGVLNPVPAIAELVRHSGALLTVDAVTTAGMEPFHAEAWGVDYAYTGAQKCLSAPPGLAPIMVSERAFSRFSARRTQTPSWYTDFEGLRAYWSDHTYHHTVPVNLHFAFHAALRAALTEGLEARALRVRRMGQAIFAALSPLGFSHYVKREADRLPTVLALRLPEGLDDAGLRSRLRDRNISITGGLGPTAGLIWRLGLMGEAARPQPYRIFLGALEDLLGERGLVERFQDSWTASASVSGEPEQPEHRAVVTR</sequence>
<dbReference type="PANTHER" id="PTHR21152:SF40">
    <property type="entry name" value="ALANINE--GLYOXYLATE AMINOTRANSFERASE"/>
    <property type="match status" value="1"/>
</dbReference>
<dbReference type="EMBL" id="BMQL01000001">
    <property type="protein sequence ID" value="GGQ92263.1"/>
    <property type="molecule type" value="Genomic_DNA"/>
</dbReference>
<dbReference type="CDD" id="cd06451">
    <property type="entry name" value="AGAT_like"/>
    <property type="match status" value="1"/>
</dbReference>
<evidence type="ECO:0000256" key="6">
    <source>
        <dbReference type="PIRSR" id="PIRSR000524-1"/>
    </source>
</evidence>
<evidence type="ECO:0000256" key="2">
    <source>
        <dbReference type="ARBA" id="ARBA00009236"/>
    </source>
</evidence>